<comment type="caution">
    <text evidence="1">The sequence shown here is derived from an EMBL/GenBank/DDBJ whole genome shotgun (WGS) entry which is preliminary data.</text>
</comment>
<organism evidence="1 2">
    <name type="scientific">Plantactinospora alkalitolerans</name>
    <dbReference type="NCBI Taxonomy" id="2789879"/>
    <lineage>
        <taxon>Bacteria</taxon>
        <taxon>Bacillati</taxon>
        <taxon>Actinomycetota</taxon>
        <taxon>Actinomycetes</taxon>
        <taxon>Micromonosporales</taxon>
        <taxon>Micromonosporaceae</taxon>
        <taxon>Plantactinospora</taxon>
    </lineage>
</organism>
<evidence type="ECO:0000313" key="2">
    <source>
        <dbReference type="Proteomes" id="UP000638560"/>
    </source>
</evidence>
<keyword evidence="2" id="KW-1185">Reference proteome</keyword>
<dbReference type="Proteomes" id="UP000638560">
    <property type="component" value="Unassembled WGS sequence"/>
</dbReference>
<accession>A0ABS0HAZ3</accession>
<sequence>MTAPLRRFPDVQRVLVTLLEPLAGVGRTGIETPGDLQSKLPFVRVIRTGGPSTRTSDYATVDVDVFAASYAAAEPLAERIRQYLTGPPLSSGAAVLDRITCESAAAELPWAPGIRRLSATYRVTARRYLAT</sequence>
<reference evidence="1 2" key="1">
    <citation type="submission" date="2020-11" db="EMBL/GenBank/DDBJ databases">
        <title>A novel isolate from a Black sea contaminated sediment with potential to produce alkanes: Plantactinospora alkalitolerans sp. nov.</title>
        <authorList>
            <person name="Carro L."/>
            <person name="Veyisoglu A."/>
            <person name="Guven K."/>
            <person name="Schumann P."/>
            <person name="Klenk H.-P."/>
            <person name="Sahin N."/>
        </authorList>
    </citation>
    <scope>NUCLEOTIDE SEQUENCE [LARGE SCALE GENOMIC DNA]</scope>
    <source>
        <strain evidence="1 2">S1510</strain>
    </source>
</reference>
<dbReference type="RefSeq" id="WP_196206777.1">
    <property type="nucleotide sequence ID" value="NZ_JADPUN010000422.1"/>
</dbReference>
<gene>
    <name evidence="1" type="ORF">I0C86_41475</name>
</gene>
<evidence type="ECO:0000313" key="1">
    <source>
        <dbReference type="EMBL" id="MBF9135324.1"/>
    </source>
</evidence>
<proteinExistence type="predicted"/>
<dbReference type="EMBL" id="JADPUN010000422">
    <property type="protein sequence ID" value="MBF9135324.1"/>
    <property type="molecule type" value="Genomic_DNA"/>
</dbReference>
<evidence type="ECO:0008006" key="3">
    <source>
        <dbReference type="Google" id="ProtNLM"/>
    </source>
</evidence>
<name>A0ABS0HAZ3_9ACTN</name>
<protein>
    <recommendedName>
        <fullName evidence="3">DUF3168 domain-containing protein</fullName>
    </recommendedName>
</protein>